<dbReference type="PANTHER" id="PTHR30457">
    <property type="entry name" value="5'-NUCLEOTIDASE SURE"/>
    <property type="match status" value="1"/>
</dbReference>
<evidence type="ECO:0000313" key="8">
    <source>
        <dbReference type="Proteomes" id="UP001082703"/>
    </source>
</evidence>
<evidence type="ECO:0000256" key="4">
    <source>
        <dbReference type="ARBA" id="ARBA00022723"/>
    </source>
</evidence>
<dbReference type="EMBL" id="JAPOHA010000001">
    <property type="protein sequence ID" value="MCY1712856.1"/>
    <property type="molecule type" value="Genomic_DNA"/>
</dbReference>
<reference evidence="7 8" key="1">
    <citation type="submission" date="2022-11" db="EMBL/GenBank/DDBJ databases">
        <authorList>
            <person name="Caiyu Z."/>
        </authorList>
    </citation>
    <scope>NUCLEOTIDE SEQUENCE [LARGE SCALE GENOMIC DNA]</scope>
    <source>
        <strain evidence="7 8">YR-4</strain>
    </source>
</reference>
<dbReference type="InterPro" id="IPR036523">
    <property type="entry name" value="SurE-like_sf"/>
</dbReference>
<comment type="similarity">
    <text evidence="2">Belongs to the SurE nucleotidase family.</text>
</comment>
<dbReference type="Proteomes" id="UP001082703">
    <property type="component" value="Unassembled WGS sequence"/>
</dbReference>
<evidence type="ECO:0000256" key="1">
    <source>
        <dbReference type="ARBA" id="ARBA00000815"/>
    </source>
</evidence>
<evidence type="ECO:0000259" key="6">
    <source>
        <dbReference type="Pfam" id="PF01975"/>
    </source>
</evidence>
<comment type="caution">
    <text evidence="7">The sequence shown here is derived from an EMBL/GenBank/DDBJ whole genome shotgun (WGS) entry which is preliminary data.</text>
</comment>
<dbReference type="RefSeq" id="WP_268056863.1">
    <property type="nucleotide sequence ID" value="NZ_JAPOHA010000001.1"/>
</dbReference>
<sequence>MKPLILITNDDGIYSPGLHAAAEAVSDLGELLIAAPHCQQTSMGRAFPRTEDLGIIETTSLMIHGKSTKAYAVHGSPAYAVAHAVLEIAGRKPDLCISGINYGENLGMVATCSGTLGAAFEANSHGIPAIASSLQTPISLQRKTDYGPADWSAASVITRRTTEFVLKKGMPEGASIFNINVPEKPKYLQNYHITRQSHQNYFDFIRPEQRDFSKRFELKSRLYVDLDTLEPDSDIYAVYIEKVISVTPMTWDMTARVF</sequence>
<dbReference type="SUPFAM" id="SSF64167">
    <property type="entry name" value="SurE-like"/>
    <property type="match status" value="1"/>
</dbReference>
<protein>
    <recommendedName>
        <fullName evidence="3">5'-nucleotidase</fullName>
        <ecNumber evidence="3">3.1.3.5</ecNumber>
    </recommendedName>
</protein>
<gene>
    <name evidence="7" type="primary">surE</name>
    <name evidence="7" type="ORF">OUY18_01105</name>
</gene>
<evidence type="ECO:0000256" key="2">
    <source>
        <dbReference type="ARBA" id="ARBA00011062"/>
    </source>
</evidence>
<dbReference type="GO" id="GO:0008254">
    <property type="term" value="F:3'-nucleotidase activity"/>
    <property type="evidence" value="ECO:0007669"/>
    <property type="project" value="UniProtKB-EC"/>
</dbReference>
<comment type="catalytic activity">
    <reaction evidence="1">
        <text>a ribonucleoside 5'-phosphate + H2O = a ribonucleoside + phosphate</text>
        <dbReference type="Rhea" id="RHEA:12484"/>
        <dbReference type="ChEBI" id="CHEBI:15377"/>
        <dbReference type="ChEBI" id="CHEBI:18254"/>
        <dbReference type="ChEBI" id="CHEBI:43474"/>
        <dbReference type="ChEBI" id="CHEBI:58043"/>
        <dbReference type="EC" id="3.1.3.5"/>
    </reaction>
</comment>
<dbReference type="GO" id="GO:0008253">
    <property type="term" value="F:5'-nucleotidase activity"/>
    <property type="evidence" value="ECO:0007669"/>
    <property type="project" value="UniProtKB-EC"/>
</dbReference>
<dbReference type="PANTHER" id="PTHR30457:SF0">
    <property type="entry name" value="PHOSPHATASE, PUTATIVE (AFU_ORTHOLOGUE AFUA_4G01070)-RELATED"/>
    <property type="match status" value="1"/>
</dbReference>
<accession>A0ABT4BSE0</accession>
<proteinExistence type="inferred from homology"/>
<evidence type="ECO:0000256" key="5">
    <source>
        <dbReference type="ARBA" id="ARBA00022801"/>
    </source>
</evidence>
<keyword evidence="5 7" id="KW-0378">Hydrolase</keyword>
<organism evidence="7 8">
    <name type="scientific">Caproiciproducens galactitolivorans</name>
    <dbReference type="NCBI Taxonomy" id="642589"/>
    <lineage>
        <taxon>Bacteria</taxon>
        <taxon>Bacillati</taxon>
        <taxon>Bacillota</taxon>
        <taxon>Clostridia</taxon>
        <taxon>Eubacteriales</taxon>
        <taxon>Acutalibacteraceae</taxon>
        <taxon>Caproiciproducens</taxon>
    </lineage>
</organism>
<dbReference type="InterPro" id="IPR030048">
    <property type="entry name" value="SurE"/>
</dbReference>
<keyword evidence="4" id="KW-0479">Metal-binding</keyword>
<keyword evidence="8" id="KW-1185">Reference proteome</keyword>
<dbReference type="Pfam" id="PF01975">
    <property type="entry name" value="SurE"/>
    <property type="match status" value="1"/>
</dbReference>
<dbReference type="EC" id="3.1.3.5" evidence="3"/>
<evidence type="ECO:0000256" key="3">
    <source>
        <dbReference type="ARBA" id="ARBA00012643"/>
    </source>
</evidence>
<dbReference type="NCBIfam" id="TIGR00087">
    <property type="entry name" value="surE"/>
    <property type="match status" value="1"/>
</dbReference>
<name>A0ABT4BSE0_9FIRM</name>
<dbReference type="InterPro" id="IPR002828">
    <property type="entry name" value="SurE-like_Pase/nucleotidase"/>
</dbReference>
<dbReference type="Gene3D" id="3.40.1210.10">
    <property type="entry name" value="Survival protein SurE-like phosphatase/nucleotidase"/>
    <property type="match status" value="1"/>
</dbReference>
<evidence type="ECO:0000313" key="7">
    <source>
        <dbReference type="EMBL" id="MCY1712856.1"/>
    </source>
</evidence>
<feature type="domain" description="Survival protein SurE-like phosphatase/nucleotidase" evidence="6">
    <location>
        <begin position="5"/>
        <end position="201"/>
    </location>
</feature>